<accession>A0A1Z3HFL1</accession>
<dbReference type="KEGG" id="hhg:XM38_000070"/>
<dbReference type="AlphaFoldDB" id="A0A1Z3HFL1"/>
<dbReference type="RefSeq" id="WP_080805629.1">
    <property type="nucleotide sequence ID" value="NZ_CP021983.2"/>
</dbReference>
<sequence length="180" mass="19411">MKKTIPSLLALTTATVGLVLWQPHLVPVSVAQVTPQQDSSQGSPDPRVQAALDGLGFNYEIQDSGAFRIGLRFEDGRTQVAFISSGTSTLGDLEIRDITSPVNVTDGPLSAETANQLLQDNASKKLGAWQTVELSDQRHLTMFTARIDANSSPEQLQSALYGVLYTADAMEAELSDSDRF</sequence>
<name>A0A1Z3HFL1_9CYAN</name>
<evidence type="ECO:0008006" key="3">
    <source>
        <dbReference type="Google" id="ProtNLM"/>
    </source>
</evidence>
<keyword evidence="2" id="KW-1185">Reference proteome</keyword>
<organism evidence="1 2">
    <name type="scientific">Halomicronema hongdechloris C2206</name>
    <dbReference type="NCBI Taxonomy" id="1641165"/>
    <lineage>
        <taxon>Bacteria</taxon>
        <taxon>Bacillati</taxon>
        <taxon>Cyanobacteriota</taxon>
        <taxon>Cyanophyceae</taxon>
        <taxon>Nodosilineales</taxon>
        <taxon>Nodosilineaceae</taxon>
        <taxon>Halomicronema</taxon>
    </lineage>
</organism>
<dbReference type="OrthoDB" id="511454at2"/>
<reference evidence="1 2" key="1">
    <citation type="journal article" date="2016" name="Biochim. Biophys. Acta">
        <title>Characterization of red-shifted phycobilisomes isolated from the chlorophyll f-containing cyanobacterium Halomicronema hongdechloris.</title>
        <authorList>
            <person name="Li Y."/>
            <person name="Lin Y."/>
            <person name="Garvey C.J."/>
            <person name="Birch D."/>
            <person name="Corkery R.W."/>
            <person name="Loughlin P.C."/>
            <person name="Scheer H."/>
            <person name="Willows R.D."/>
            <person name="Chen M."/>
        </authorList>
    </citation>
    <scope>NUCLEOTIDE SEQUENCE [LARGE SCALE GENOMIC DNA]</scope>
    <source>
        <strain evidence="1 2">C2206</strain>
    </source>
</reference>
<proteinExistence type="predicted"/>
<dbReference type="EMBL" id="CP021983">
    <property type="protein sequence ID" value="ASC69081.1"/>
    <property type="molecule type" value="Genomic_DNA"/>
</dbReference>
<protein>
    <recommendedName>
        <fullName evidence="3">YbjN domain-containing protein</fullName>
    </recommendedName>
</protein>
<gene>
    <name evidence="1" type="ORF">XM38_000070</name>
</gene>
<evidence type="ECO:0000313" key="1">
    <source>
        <dbReference type="EMBL" id="ASC69081.1"/>
    </source>
</evidence>
<dbReference type="Proteomes" id="UP000191901">
    <property type="component" value="Chromosome"/>
</dbReference>
<evidence type="ECO:0000313" key="2">
    <source>
        <dbReference type="Proteomes" id="UP000191901"/>
    </source>
</evidence>